<feature type="compositionally biased region" description="Basic and acidic residues" evidence="2">
    <location>
        <begin position="358"/>
        <end position="374"/>
    </location>
</feature>
<dbReference type="RefSeq" id="XP_033677959.1">
    <property type="nucleotide sequence ID" value="XM_033832305.1"/>
</dbReference>
<protein>
    <submittedName>
        <fullName evidence="3">Uncharacterized protein</fullName>
    </submittedName>
</protein>
<evidence type="ECO:0000313" key="4">
    <source>
        <dbReference type="Proteomes" id="UP000800094"/>
    </source>
</evidence>
<feature type="region of interest" description="Disordered" evidence="2">
    <location>
        <begin position="1179"/>
        <end position="1203"/>
    </location>
</feature>
<evidence type="ECO:0000256" key="1">
    <source>
        <dbReference type="SAM" id="Coils"/>
    </source>
</evidence>
<feature type="region of interest" description="Disordered" evidence="2">
    <location>
        <begin position="817"/>
        <end position="848"/>
    </location>
</feature>
<dbReference type="EMBL" id="ML987206">
    <property type="protein sequence ID" value="KAF2242955.1"/>
    <property type="molecule type" value="Genomic_DNA"/>
</dbReference>
<keyword evidence="4" id="KW-1185">Reference proteome</keyword>
<gene>
    <name evidence="3" type="ORF">BU26DRAFT_555102</name>
</gene>
<proteinExistence type="predicted"/>
<keyword evidence="1" id="KW-0175">Coiled coil</keyword>
<feature type="compositionally biased region" description="Basic and acidic residues" evidence="2">
    <location>
        <begin position="385"/>
        <end position="407"/>
    </location>
</feature>
<feature type="coiled-coil region" evidence="1">
    <location>
        <begin position="855"/>
        <end position="889"/>
    </location>
</feature>
<accession>A0A6A6HXL7</accession>
<feature type="region of interest" description="Disordered" evidence="2">
    <location>
        <begin position="121"/>
        <end position="313"/>
    </location>
</feature>
<feature type="compositionally biased region" description="Basic and acidic residues" evidence="2">
    <location>
        <begin position="291"/>
        <end position="313"/>
    </location>
</feature>
<feature type="region of interest" description="Disordered" evidence="2">
    <location>
        <begin position="1134"/>
        <end position="1157"/>
    </location>
</feature>
<dbReference type="GeneID" id="54585635"/>
<name>A0A6A6HXL7_9PLEO</name>
<feature type="coiled-coil region" evidence="1">
    <location>
        <begin position="480"/>
        <end position="509"/>
    </location>
</feature>
<feature type="compositionally biased region" description="Basic and acidic residues" evidence="2">
    <location>
        <begin position="1013"/>
        <end position="1022"/>
    </location>
</feature>
<feature type="compositionally biased region" description="Polar residues" evidence="2">
    <location>
        <begin position="265"/>
        <end position="274"/>
    </location>
</feature>
<sequence>MSWWRRDPSLWTRSPIHRYARRQLRDYEAALRARCFSKSNLNAAQHKDDEHDGEKPAGMSNLEWMQLQRYRRWKRRFEEDPYRALFGASEDMLNGRGLRDWNKEWIWKTFPRWMVREMGVEGEGKEDGKASSKGKKEGSSKPSEEAKSLTEKAKTSDTIYPRKIEIDPDMAPQEREHMFPQPSIRTTAKLERDLWTSGVMSPSDSRRPPEQPATEQPSKTTNYTTPPSKDTLGGQEVNWTPKEAKAQEFTPAEDSYRVSKITPDSAPTNMNSSEANKEAAARETSFIEEFLADKPQPREAASSEKARSDDWKQTVLDRRAAFDFVPKLRRRTDVPVIDVTAKRLSDMSPGSIFEVAEETTKTKERFRPAMEKRGGSMGPPAADSKVGDDWLVHSEKSIEVEQPKSEELETPPPRRSTAKILEQLPKDDMDFLSADEIRANMGRIRSPREDKEERQKLEKDFKDAHKEWQLDPLVGAKIFNDQHIRRKERELLQAQAQEQEQAKAVQQEEPEAMVPPREEQIGAKSPKEVSVLETSLDFMSRWLQTGGDVFARHFWQDPVAEQDRAKTSIFGEGDPFLKGVFGGIQKGRRAMFHVKEELQTDIPASKSLLARLTKDERNVAFAASSLRTKSLDRNIDANGDEVRMEIRNRIRKLRQSLLETDKEFKEACEAVDSMKTAPRPSEAFERRITASADVLQKNAKLTRMMIFGLQARWESAAADQSGQKLRDLAHRLLALQDTQLALLRLVGRAMQVLGIKPKTMEETIVQAPEDTAAKTSSPSDEALSSPKDTEGEAERRLRVAAANEKLENEIDAQKAAMRGLSDDGYSRSPKPVTKKHFDEPNPLAHSPFRPFGLQLESLGKDDEAAKTELDEAARKAKEDKELVREVKRAYEDVYGPITVKHRQVPSGEQVPEQAKPEAAKLVTDEANATVEEVKRDMMQLLKEDTVSPAFSTPKTPAVASDNSSTSNAESKPEDMVAGSLKIAPKEPPPTNSRGEPAAMHEDNAPATSATTEGEPKPLDKPSSEASLNNENTDAIDPFDEFPQPQPGALLHIYTYDPQTEEILITTSKVGSMPTLPPAIPVHEALATLSNPSKFIPHLHPGYDIISAKPNMLVLRPNGGPLDLDGFHTVRVPASGEPEARDEGWKGGINPIDGTTTLSPTGYVGDGLELERDFQERRRAAGDGWRVERDAGRSRDRGKERKGGGFASVMKTGIVAAAGCYVVGVIGELFS</sequence>
<feature type="compositionally biased region" description="Basic and acidic residues" evidence="2">
    <location>
        <begin position="1179"/>
        <end position="1202"/>
    </location>
</feature>
<dbReference type="Proteomes" id="UP000800094">
    <property type="component" value="Unassembled WGS sequence"/>
</dbReference>
<dbReference type="AlphaFoldDB" id="A0A6A6HXL7"/>
<dbReference type="OrthoDB" id="3946750at2759"/>
<feature type="region of interest" description="Disordered" evidence="2">
    <location>
        <begin position="902"/>
        <end position="923"/>
    </location>
</feature>
<evidence type="ECO:0000313" key="3">
    <source>
        <dbReference type="EMBL" id="KAF2242955.1"/>
    </source>
</evidence>
<feature type="region of interest" description="Disordered" evidence="2">
    <location>
        <begin position="768"/>
        <end position="794"/>
    </location>
</feature>
<reference evidence="3" key="1">
    <citation type="journal article" date="2020" name="Stud. Mycol.">
        <title>101 Dothideomycetes genomes: a test case for predicting lifestyles and emergence of pathogens.</title>
        <authorList>
            <person name="Haridas S."/>
            <person name="Albert R."/>
            <person name="Binder M."/>
            <person name="Bloem J."/>
            <person name="Labutti K."/>
            <person name="Salamov A."/>
            <person name="Andreopoulos B."/>
            <person name="Baker S."/>
            <person name="Barry K."/>
            <person name="Bills G."/>
            <person name="Bluhm B."/>
            <person name="Cannon C."/>
            <person name="Castanera R."/>
            <person name="Culley D."/>
            <person name="Daum C."/>
            <person name="Ezra D."/>
            <person name="Gonzalez J."/>
            <person name="Henrissat B."/>
            <person name="Kuo A."/>
            <person name="Liang C."/>
            <person name="Lipzen A."/>
            <person name="Lutzoni F."/>
            <person name="Magnuson J."/>
            <person name="Mondo S."/>
            <person name="Nolan M."/>
            <person name="Ohm R."/>
            <person name="Pangilinan J."/>
            <person name="Park H.-J."/>
            <person name="Ramirez L."/>
            <person name="Alfaro M."/>
            <person name="Sun H."/>
            <person name="Tritt A."/>
            <person name="Yoshinaga Y."/>
            <person name="Zwiers L.-H."/>
            <person name="Turgeon B."/>
            <person name="Goodwin S."/>
            <person name="Spatafora J."/>
            <person name="Crous P."/>
            <person name="Grigoriev I."/>
        </authorList>
    </citation>
    <scope>NUCLEOTIDE SEQUENCE</scope>
    <source>
        <strain evidence="3">CBS 122368</strain>
    </source>
</reference>
<feature type="region of interest" description="Disordered" evidence="2">
    <location>
        <begin position="354"/>
        <end position="417"/>
    </location>
</feature>
<feature type="region of interest" description="Disordered" evidence="2">
    <location>
        <begin position="945"/>
        <end position="1031"/>
    </location>
</feature>
<evidence type="ECO:0000256" key="2">
    <source>
        <dbReference type="SAM" id="MobiDB-lite"/>
    </source>
</evidence>
<feature type="compositionally biased region" description="Polar residues" evidence="2">
    <location>
        <begin position="948"/>
        <end position="969"/>
    </location>
</feature>
<feature type="compositionally biased region" description="Polar residues" evidence="2">
    <location>
        <begin position="213"/>
        <end position="228"/>
    </location>
</feature>
<feature type="compositionally biased region" description="Basic and acidic residues" evidence="2">
    <location>
        <begin position="121"/>
        <end position="178"/>
    </location>
</feature>
<organism evidence="3 4">
    <name type="scientific">Trematosphaeria pertusa</name>
    <dbReference type="NCBI Taxonomy" id="390896"/>
    <lineage>
        <taxon>Eukaryota</taxon>
        <taxon>Fungi</taxon>
        <taxon>Dikarya</taxon>
        <taxon>Ascomycota</taxon>
        <taxon>Pezizomycotina</taxon>
        <taxon>Dothideomycetes</taxon>
        <taxon>Pleosporomycetidae</taxon>
        <taxon>Pleosporales</taxon>
        <taxon>Massarineae</taxon>
        <taxon>Trematosphaeriaceae</taxon>
        <taxon>Trematosphaeria</taxon>
    </lineage>
</organism>